<organism evidence="1 2">
    <name type="scientific">Thelephora ganbajun</name>
    <name type="common">Ganba fungus</name>
    <dbReference type="NCBI Taxonomy" id="370292"/>
    <lineage>
        <taxon>Eukaryota</taxon>
        <taxon>Fungi</taxon>
        <taxon>Dikarya</taxon>
        <taxon>Basidiomycota</taxon>
        <taxon>Agaricomycotina</taxon>
        <taxon>Agaricomycetes</taxon>
        <taxon>Thelephorales</taxon>
        <taxon>Thelephoraceae</taxon>
        <taxon>Thelephora</taxon>
    </lineage>
</organism>
<sequence length="1140" mass="125849">MHKANTLQRSGTSDDIPDPQLRPAASTKPQDPGNSIQVVLRCRRRSEREINDASPIIVQMDGAKSQDISIETSTPTSSLGIVTLPPTRKYPFDVVFGPEASQELVYDEVVQPMLEEVLEGYNCTLFAYGQTGTGKTHTMQGDLTPTPMGNPSIQAGMIPRVLFRLFHELETSNADYSVKISYIELYNEELRDLLAPELSAPSGSAQPMAQGVVKEAPVLKIFDDSSKKGVFIQGLEDCPVKDRADALALLTKGSQRRQIAATKFNDHSSRSHSIFTITVHVKETSSIGDDLLKVGKLNLVDLAGSENIGRSGAENKRAREAGMINQSLLTLGRVINALVDKSSHVPYRESKLTRLLQDSLGGRTKTCIIATISPARCNMEETLSTLDYALRAKSIRNKPEVNQRMTRNALLKEYVAEIERLKADVMAAREKNGIFFSEENWTKINAEHELKVTEAEESRRQIEVIEGQLKAVREEFEQSMSLLMKTDGELKATKEKLERTKREVERKDGELTVVKGALEEEIVVRQAHQKTELAMNGVSTQLKKVAHDGLSDLVGVFDKLDRKAFVLDSNSKAVKAHGRTVLTESQNLVARLETFAQTSDQHSKKIRQEMEQWQTREQEQLSKQSTTAQEQVTKINTSLQAIRRQEAISDDSVKALEQAVKDAVAKIESGYKDWAEKVKASCHKICSQAEASSASSSAAAEKAFKSVGSLLETIVRESQTHIQQERQLLLDAKALSDETTYAEIGRLQEQNALLVRLLESERLKSEKAKDQLISRISGLLGDFTTERDRSLRDAFEEMHNRNVIGEGEMEKCGNENGERIVNVIRAGEDWGSSLTRRGGESKRLRDGAFKALSSSQATFKSTLADVQNSIAGSSSTYHRDLKKQTDSLDVNCGDALKQLSSAKRARVTAASTLGTEVESGFTSLQNCLASVSKNIQSISVHISKEAAALSSTTQAYHSAATTQISTLRQVTESLLEAGTREDKPTGNTPRKKTWQYQDHWELTKSRDVVLKEWTQRSVSVKESETFLAEHLPLPDGDEEVAMDDGDAVMREVDNEAEEVEEGVFARSIASSVSSSSTAASVTIRQKYLSPPPIPAPPVPVPVLKPVHKRTSSIPSKPGLPTIGTLTERPTNIFGGRRRIR</sequence>
<evidence type="ECO:0000313" key="2">
    <source>
        <dbReference type="Proteomes" id="UP000886501"/>
    </source>
</evidence>
<reference evidence="1" key="1">
    <citation type="submission" date="2019-10" db="EMBL/GenBank/DDBJ databases">
        <authorList>
            <consortium name="DOE Joint Genome Institute"/>
            <person name="Kuo A."/>
            <person name="Miyauchi S."/>
            <person name="Kiss E."/>
            <person name="Drula E."/>
            <person name="Kohler A."/>
            <person name="Sanchez-Garcia M."/>
            <person name="Andreopoulos B."/>
            <person name="Barry K.W."/>
            <person name="Bonito G."/>
            <person name="Buee M."/>
            <person name="Carver A."/>
            <person name="Chen C."/>
            <person name="Cichocki N."/>
            <person name="Clum A."/>
            <person name="Culley D."/>
            <person name="Crous P.W."/>
            <person name="Fauchery L."/>
            <person name="Girlanda M."/>
            <person name="Hayes R."/>
            <person name="Keri Z."/>
            <person name="Labutti K."/>
            <person name="Lipzen A."/>
            <person name="Lombard V."/>
            <person name="Magnuson J."/>
            <person name="Maillard F."/>
            <person name="Morin E."/>
            <person name="Murat C."/>
            <person name="Nolan M."/>
            <person name="Ohm R."/>
            <person name="Pangilinan J."/>
            <person name="Pereira M."/>
            <person name="Perotto S."/>
            <person name="Peter M."/>
            <person name="Riley R."/>
            <person name="Sitrit Y."/>
            <person name="Stielow B."/>
            <person name="Szollosi G."/>
            <person name="Zifcakova L."/>
            <person name="Stursova M."/>
            <person name="Spatafora J.W."/>
            <person name="Tedersoo L."/>
            <person name="Vaario L.-M."/>
            <person name="Yamada A."/>
            <person name="Yan M."/>
            <person name="Wang P."/>
            <person name="Xu J."/>
            <person name="Bruns T."/>
            <person name="Baldrian P."/>
            <person name="Vilgalys R."/>
            <person name="Henrissat B."/>
            <person name="Grigoriev I.V."/>
            <person name="Hibbett D."/>
            <person name="Nagy L.G."/>
            <person name="Martin F.M."/>
        </authorList>
    </citation>
    <scope>NUCLEOTIDE SEQUENCE</scope>
    <source>
        <strain evidence="1">P2</strain>
    </source>
</reference>
<reference evidence="1" key="2">
    <citation type="journal article" date="2020" name="Nat. Commun.">
        <title>Large-scale genome sequencing of mycorrhizal fungi provides insights into the early evolution of symbiotic traits.</title>
        <authorList>
            <person name="Miyauchi S."/>
            <person name="Kiss E."/>
            <person name="Kuo A."/>
            <person name="Drula E."/>
            <person name="Kohler A."/>
            <person name="Sanchez-Garcia M."/>
            <person name="Morin E."/>
            <person name="Andreopoulos B."/>
            <person name="Barry K.W."/>
            <person name="Bonito G."/>
            <person name="Buee M."/>
            <person name="Carver A."/>
            <person name="Chen C."/>
            <person name="Cichocki N."/>
            <person name="Clum A."/>
            <person name="Culley D."/>
            <person name="Crous P.W."/>
            <person name="Fauchery L."/>
            <person name="Girlanda M."/>
            <person name="Hayes R.D."/>
            <person name="Keri Z."/>
            <person name="LaButti K."/>
            <person name="Lipzen A."/>
            <person name="Lombard V."/>
            <person name="Magnuson J."/>
            <person name="Maillard F."/>
            <person name="Murat C."/>
            <person name="Nolan M."/>
            <person name="Ohm R.A."/>
            <person name="Pangilinan J."/>
            <person name="Pereira M.F."/>
            <person name="Perotto S."/>
            <person name="Peter M."/>
            <person name="Pfister S."/>
            <person name="Riley R."/>
            <person name="Sitrit Y."/>
            <person name="Stielow J.B."/>
            <person name="Szollosi G."/>
            <person name="Zifcakova L."/>
            <person name="Stursova M."/>
            <person name="Spatafora J.W."/>
            <person name="Tedersoo L."/>
            <person name="Vaario L.M."/>
            <person name="Yamada A."/>
            <person name="Yan M."/>
            <person name="Wang P."/>
            <person name="Xu J."/>
            <person name="Bruns T."/>
            <person name="Baldrian P."/>
            <person name="Vilgalys R."/>
            <person name="Dunand C."/>
            <person name="Henrissat B."/>
            <person name="Grigoriev I.V."/>
            <person name="Hibbett D."/>
            <person name="Nagy L.G."/>
            <person name="Martin F.M."/>
        </authorList>
    </citation>
    <scope>NUCLEOTIDE SEQUENCE</scope>
    <source>
        <strain evidence="1">P2</strain>
    </source>
</reference>
<dbReference type="EMBL" id="MU117966">
    <property type="protein sequence ID" value="KAF9652868.1"/>
    <property type="molecule type" value="Genomic_DNA"/>
</dbReference>
<protein>
    <submittedName>
        <fullName evidence="1">Kinesin-domain-containing protein</fullName>
    </submittedName>
</protein>
<gene>
    <name evidence="1" type="ORF">BDM02DRAFT_3108499</name>
</gene>
<keyword evidence="2" id="KW-1185">Reference proteome</keyword>
<proteinExistence type="predicted"/>
<evidence type="ECO:0000313" key="1">
    <source>
        <dbReference type="EMBL" id="KAF9652868.1"/>
    </source>
</evidence>
<dbReference type="Proteomes" id="UP000886501">
    <property type="component" value="Unassembled WGS sequence"/>
</dbReference>
<comment type="caution">
    <text evidence="1">The sequence shown here is derived from an EMBL/GenBank/DDBJ whole genome shotgun (WGS) entry which is preliminary data.</text>
</comment>
<name>A0ACB6ZU60_THEGA</name>
<accession>A0ACB6ZU60</accession>